<dbReference type="AlphaFoldDB" id="A0AB34FNS8"/>
<protein>
    <submittedName>
        <fullName evidence="1">Uncharacterized protein</fullName>
    </submittedName>
</protein>
<reference evidence="1" key="1">
    <citation type="submission" date="2023-01" db="EMBL/GenBank/DDBJ databases">
        <title>The growth and conidiation of Purpureocillium lavendulum are regulated by nitrogen source and histone H3K14 acetylation.</title>
        <authorList>
            <person name="Tang P."/>
            <person name="Han J."/>
            <person name="Zhang C."/>
            <person name="Tang P."/>
            <person name="Qi F."/>
            <person name="Zhang K."/>
            <person name="Liang L."/>
        </authorList>
    </citation>
    <scope>NUCLEOTIDE SEQUENCE</scope>
    <source>
        <strain evidence="1">YMF1.00683</strain>
    </source>
</reference>
<organism evidence="1 2">
    <name type="scientific">Purpureocillium lavendulum</name>
    <dbReference type="NCBI Taxonomy" id="1247861"/>
    <lineage>
        <taxon>Eukaryota</taxon>
        <taxon>Fungi</taxon>
        <taxon>Dikarya</taxon>
        <taxon>Ascomycota</taxon>
        <taxon>Pezizomycotina</taxon>
        <taxon>Sordariomycetes</taxon>
        <taxon>Hypocreomycetidae</taxon>
        <taxon>Hypocreales</taxon>
        <taxon>Ophiocordycipitaceae</taxon>
        <taxon>Purpureocillium</taxon>
    </lineage>
</organism>
<sequence length="110" mass="12321">MRAVDADIGDAELATQFLLEPGAVKGFEEYQIGKVEGLLLDGPFHDALKLRERLGLGVPYDFWLRVTRGSGMVVVVVRSSDHRRPRAIPRPPHSEDLTAWKRHLDGYALT</sequence>
<comment type="caution">
    <text evidence="1">The sequence shown here is derived from an EMBL/GenBank/DDBJ whole genome shotgun (WGS) entry which is preliminary data.</text>
</comment>
<name>A0AB34FNS8_9HYPO</name>
<evidence type="ECO:0000313" key="1">
    <source>
        <dbReference type="EMBL" id="KAJ6440506.1"/>
    </source>
</evidence>
<dbReference type="Proteomes" id="UP001163105">
    <property type="component" value="Unassembled WGS sequence"/>
</dbReference>
<proteinExistence type="predicted"/>
<evidence type="ECO:0000313" key="2">
    <source>
        <dbReference type="Proteomes" id="UP001163105"/>
    </source>
</evidence>
<dbReference type="EMBL" id="JAQHRD010000005">
    <property type="protein sequence ID" value="KAJ6440506.1"/>
    <property type="molecule type" value="Genomic_DNA"/>
</dbReference>
<keyword evidence="2" id="KW-1185">Reference proteome</keyword>
<gene>
    <name evidence="1" type="ORF">O9K51_06296</name>
</gene>
<accession>A0AB34FNS8</accession>